<dbReference type="CDD" id="cd01650">
    <property type="entry name" value="RT_nLTR_like"/>
    <property type="match status" value="1"/>
</dbReference>
<evidence type="ECO:0000313" key="2">
    <source>
        <dbReference type="EnsemblPlants" id="TuG1812G0600003990.01.T01.cds470689"/>
    </source>
</evidence>
<dbReference type="EnsemblPlants" id="TuG1812G0600003990.01.T01">
    <property type="protein sequence ID" value="TuG1812G0600003990.01.T01.cds470689"/>
    <property type="gene ID" value="TuG1812G0600003990.01"/>
</dbReference>
<dbReference type="PROSITE" id="PS50878">
    <property type="entry name" value="RT_POL"/>
    <property type="match status" value="1"/>
</dbReference>
<organism evidence="2 3">
    <name type="scientific">Triticum urartu</name>
    <name type="common">Red wild einkorn</name>
    <name type="synonym">Crithodium urartu</name>
    <dbReference type="NCBI Taxonomy" id="4572"/>
    <lineage>
        <taxon>Eukaryota</taxon>
        <taxon>Viridiplantae</taxon>
        <taxon>Streptophyta</taxon>
        <taxon>Embryophyta</taxon>
        <taxon>Tracheophyta</taxon>
        <taxon>Spermatophyta</taxon>
        <taxon>Magnoliopsida</taxon>
        <taxon>Liliopsida</taxon>
        <taxon>Poales</taxon>
        <taxon>Poaceae</taxon>
        <taxon>BOP clade</taxon>
        <taxon>Pooideae</taxon>
        <taxon>Triticodae</taxon>
        <taxon>Triticeae</taxon>
        <taxon>Triticinae</taxon>
        <taxon>Triticum</taxon>
    </lineage>
</organism>
<proteinExistence type="predicted"/>
<dbReference type="AlphaFoldDB" id="A0A8R7UV82"/>
<reference evidence="3" key="1">
    <citation type="journal article" date="2013" name="Nature">
        <title>Draft genome of the wheat A-genome progenitor Triticum urartu.</title>
        <authorList>
            <person name="Ling H.Q."/>
            <person name="Zhao S."/>
            <person name="Liu D."/>
            <person name="Wang J."/>
            <person name="Sun H."/>
            <person name="Zhang C."/>
            <person name="Fan H."/>
            <person name="Li D."/>
            <person name="Dong L."/>
            <person name="Tao Y."/>
            <person name="Gao C."/>
            <person name="Wu H."/>
            <person name="Li Y."/>
            <person name="Cui Y."/>
            <person name="Guo X."/>
            <person name="Zheng S."/>
            <person name="Wang B."/>
            <person name="Yu K."/>
            <person name="Liang Q."/>
            <person name="Yang W."/>
            <person name="Lou X."/>
            <person name="Chen J."/>
            <person name="Feng M."/>
            <person name="Jian J."/>
            <person name="Zhang X."/>
            <person name="Luo G."/>
            <person name="Jiang Y."/>
            <person name="Liu J."/>
            <person name="Wang Z."/>
            <person name="Sha Y."/>
            <person name="Zhang B."/>
            <person name="Wu H."/>
            <person name="Tang D."/>
            <person name="Shen Q."/>
            <person name="Xue P."/>
            <person name="Zou S."/>
            <person name="Wang X."/>
            <person name="Liu X."/>
            <person name="Wang F."/>
            <person name="Yang Y."/>
            <person name="An X."/>
            <person name="Dong Z."/>
            <person name="Zhang K."/>
            <person name="Zhang X."/>
            <person name="Luo M.C."/>
            <person name="Dvorak J."/>
            <person name="Tong Y."/>
            <person name="Wang J."/>
            <person name="Yang H."/>
            <person name="Li Z."/>
            <person name="Wang D."/>
            <person name="Zhang A."/>
            <person name="Wang J."/>
        </authorList>
    </citation>
    <scope>NUCLEOTIDE SEQUENCE</scope>
    <source>
        <strain evidence="3">cv. G1812</strain>
    </source>
</reference>
<dbReference type="Pfam" id="PF00078">
    <property type="entry name" value="RVT_1"/>
    <property type="match status" value="1"/>
</dbReference>
<name>A0A8R7UV82_TRIUA</name>
<reference evidence="2" key="3">
    <citation type="submission" date="2022-06" db="UniProtKB">
        <authorList>
            <consortium name="EnsemblPlants"/>
        </authorList>
    </citation>
    <scope>IDENTIFICATION</scope>
</reference>
<dbReference type="SUPFAM" id="SSF56672">
    <property type="entry name" value="DNA/RNA polymerases"/>
    <property type="match status" value="1"/>
</dbReference>
<dbReference type="PANTHER" id="PTHR19446">
    <property type="entry name" value="REVERSE TRANSCRIPTASES"/>
    <property type="match status" value="1"/>
</dbReference>
<sequence length="223" mass="24882">MPTVLLKLDISKAFDSVQWPFLLEVMQQMGFGPRWRSWICGILATSNTKVMVNGDPGDTIYNCKGLRQGDPISPMLFILTMEPLQRLFERVTARGVLEPLAHTGMRQSLSIFADDVVVFIKPKHMELHICKNILEMFGEASGLRINMVKSAALPIRCNDQEAAMVCEGLGCPRGDFPIKYLGLSLSLRKQSAAQLQFLVDQMANCLPKWKAALMPKSGRLTLV</sequence>
<keyword evidence="3" id="KW-1185">Reference proteome</keyword>
<dbReference type="Gramene" id="TuG1812G0600003990.01.T01">
    <property type="protein sequence ID" value="TuG1812G0600003990.01.T01.cds470689"/>
    <property type="gene ID" value="TuG1812G0600003990.01"/>
</dbReference>
<feature type="domain" description="Reverse transcriptase" evidence="1">
    <location>
        <begin position="1"/>
        <end position="185"/>
    </location>
</feature>
<dbReference type="Proteomes" id="UP000015106">
    <property type="component" value="Chromosome 6"/>
</dbReference>
<protein>
    <recommendedName>
        <fullName evidence="1">Reverse transcriptase domain-containing protein</fullName>
    </recommendedName>
</protein>
<evidence type="ECO:0000259" key="1">
    <source>
        <dbReference type="PROSITE" id="PS50878"/>
    </source>
</evidence>
<dbReference type="InterPro" id="IPR043502">
    <property type="entry name" value="DNA/RNA_pol_sf"/>
</dbReference>
<reference evidence="2" key="2">
    <citation type="submission" date="2018-03" db="EMBL/GenBank/DDBJ databases">
        <title>The Triticum urartu genome reveals the dynamic nature of wheat genome evolution.</title>
        <authorList>
            <person name="Ling H."/>
            <person name="Ma B."/>
            <person name="Shi X."/>
            <person name="Liu H."/>
            <person name="Dong L."/>
            <person name="Sun H."/>
            <person name="Cao Y."/>
            <person name="Gao Q."/>
            <person name="Zheng S."/>
            <person name="Li Y."/>
            <person name="Yu Y."/>
            <person name="Du H."/>
            <person name="Qi M."/>
            <person name="Li Y."/>
            <person name="Yu H."/>
            <person name="Cui Y."/>
            <person name="Wang N."/>
            <person name="Chen C."/>
            <person name="Wu H."/>
            <person name="Zhao Y."/>
            <person name="Zhang J."/>
            <person name="Li Y."/>
            <person name="Zhou W."/>
            <person name="Zhang B."/>
            <person name="Hu W."/>
            <person name="Eijk M."/>
            <person name="Tang J."/>
            <person name="Witsenboer H."/>
            <person name="Zhao S."/>
            <person name="Li Z."/>
            <person name="Zhang A."/>
            <person name="Wang D."/>
            <person name="Liang C."/>
        </authorList>
    </citation>
    <scope>NUCLEOTIDE SEQUENCE [LARGE SCALE GENOMIC DNA]</scope>
    <source>
        <strain evidence="2">cv. G1812</strain>
    </source>
</reference>
<dbReference type="InterPro" id="IPR000477">
    <property type="entry name" value="RT_dom"/>
</dbReference>
<evidence type="ECO:0000313" key="3">
    <source>
        <dbReference type="Proteomes" id="UP000015106"/>
    </source>
</evidence>
<accession>A0A8R7UV82</accession>